<reference evidence="1" key="2">
    <citation type="submission" date="2025-09" db="UniProtKB">
        <authorList>
            <consortium name="EnsemblPlants"/>
        </authorList>
    </citation>
    <scope>IDENTIFICATION</scope>
</reference>
<dbReference type="Proteomes" id="UP001732700">
    <property type="component" value="Chromosome 7D"/>
</dbReference>
<sequence>MSQQAELGHCASSGGWTDLPSDLLGRILQLLELPAALAVAAVCTSWCSAAVAASVPHVRTPWQHRRYQSIEFRNLLSTQKTYKVSLPDGRPQLDWCGASHGWLAASDESSNLVLYHPFTFKTMPLPPITDLECVKGIYDTDGRIVGYRYGKDHQHEPREPGVQGLGTWFYQKVVLPCDPSHGGDYTAVIIHYDANWISFTRAKEGCWRLAGALGDGSDDRYADCVYHDGRFYTVTLRGVLEAWDLCGPQEPSKEVIIADGDKRRRRVLTRFLVSTPCGCLLHIRTFDAFIIPWKSRCRCLK</sequence>
<organism evidence="1 2">
    <name type="scientific">Avena sativa</name>
    <name type="common">Oat</name>
    <dbReference type="NCBI Taxonomy" id="4498"/>
    <lineage>
        <taxon>Eukaryota</taxon>
        <taxon>Viridiplantae</taxon>
        <taxon>Streptophyta</taxon>
        <taxon>Embryophyta</taxon>
        <taxon>Tracheophyta</taxon>
        <taxon>Spermatophyta</taxon>
        <taxon>Magnoliopsida</taxon>
        <taxon>Liliopsida</taxon>
        <taxon>Poales</taxon>
        <taxon>Poaceae</taxon>
        <taxon>BOP clade</taxon>
        <taxon>Pooideae</taxon>
        <taxon>Poodae</taxon>
        <taxon>Poeae</taxon>
        <taxon>Poeae Chloroplast Group 1 (Aveneae type)</taxon>
        <taxon>Aveninae</taxon>
        <taxon>Avena</taxon>
    </lineage>
</organism>
<name>A0ACD6AIB1_AVESA</name>
<reference evidence="1" key="1">
    <citation type="submission" date="2021-05" db="EMBL/GenBank/DDBJ databases">
        <authorList>
            <person name="Scholz U."/>
            <person name="Mascher M."/>
            <person name="Fiebig A."/>
        </authorList>
    </citation>
    <scope>NUCLEOTIDE SEQUENCE [LARGE SCALE GENOMIC DNA]</scope>
</reference>
<protein>
    <submittedName>
        <fullName evidence="1">Uncharacterized protein</fullName>
    </submittedName>
</protein>
<proteinExistence type="predicted"/>
<evidence type="ECO:0000313" key="1">
    <source>
        <dbReference type="EnsemblPlants" id="AVESA.00010b.r2.7DG1361850.1.CDS"/>
    </source>
</evidence>
<evidence type="ECO:0000313" key="2">
    <source>
        <dbReference type="Proteomes" id="UP001732700"/>
    </source>
</evidence>
<dbReference type="EnsemblPlants" id="AVESA.00010b.r2.7DG1361850.1">
    <property type="protein sequence ID" value="AVESA.00010b.r2.7DG1361850.1.CDS"/>
    <property type="gene ID" value="AVESA.00010b.r2.7DG1361850"/>
</dbReference>
<accession>A0ACD6AIB1</accession>
<keyword evidence="2" id="KW-1185">Reference proteome</keyword>